<comment type="similarity">
    <text evidence="2">Belongs to the UPF0382 family.</text>
</comment>
<evidence type="ECO:0000256" key="2">
    <source>
        <dbReference type="ARBA" id="ARBA00009694"/>
    </source>
</evidence>
<evidence type="ECO:0000313" key="8">
    <source>
        <dbReference type="Proteomes" id="UP000319852"/>
    </source>
</evidence>
<evidence type="ECO:0000256" key="4">
    <source>
        <dbReference type="ARBA" id="ARBA00022989"/>
    </source>
</evidence>
<dbReference type="RefSeq" id="WP_218932355.1">
    <property type="nucleotide sequence ID" value="NZ_CP036263.1"/>
</dbReference>
<evidence type="ECO:0000313" key="7">
    <source>
        <dbReference type="EMBL" id="QDS97999.1"/>
    </source>
</evidence>
<gene>
    <name evidence="7" type="ORF">HG15A2_12690</name>
</gene>
<evidence type="ECO:0000256" key="1">
    <source>
        <dbReference type="ARBA" id="ARBA00004141"/>
    </source>
</evidence>
<dbReference type="Proteomes" id="UP000319852">
    <property type="component" value="Chromosome"/>
</dbReference>
<name>A0A517MSZ7_9BACT</name>
<proteinExistence type="inferred from homology"/>
<dbReference type="PANTHER" id="PTHR43461:SF1">
    <property type="entry name" value="TRANSMEMBRANE PROTEIN 256"/>
    <property type="match status" value="1"/>
</dbReference>
<dbReference type="InterPro" id="IPR006696">
    <property type="entry name" value="DUF423"/>
</dbReference>
<feature type="transmembrane region" description="Helical" evidence="6">
    <location>
        <begin position="110"/>
        <end position="128"/>
    </location>
</feature>
<organism evidence="7 8">
    <name type="scientific">Adhaeretor mobilis</name>
    <dbReference type="NCBI Taxonomy" id="1930276"/>
    <lineage>
        <taxon>Bacteria</taxon>
        <taxon>Pseudomonadati</taxon>
        <taxon>Planctomycetota</taxon>
        <taxon>Planctomycetia</taxon>
        <taxon>Pirellulales</taxon>
        <taxon>Lacipirellulaceae</taxon>
        <taxon>Adhaeretor</taxon>
    </lineage>
</organism>
<keyword evidence="3 6" id="KW-0812">Transmembrane</keyword>
<dbReference type="GO" id="GO:0005886">
    <property type="term" value="C:plasma membrane"/>
    <property type="evidence" value="ECO:0007669"/>
    <property type="project" value="TreeGrafter"/>
</dbReference>
<reference evidence="7 8" key="1">
    <citation type="submission" date="2019-02" db="EMBL/GenBank/DDBJ databases">
        <title>Deep-cultivation of Planctomycetes and their phenomic and genomic characterization uncovers novel biology.</title>
        <authorList>
            <person name="Wiegand S."/>
            <person name="Jogler M."/>
            <person name="Boedeker C."/>
            <person name="Pinto D."/>
            <person name="Vollmers J."/>
            <person name="Rivas-Marin E."/>
            <person name="Kohn T."/>
            <person name="Peeters S.H."/>
            <person name="Heuer A."/>
            <person name="Rast P."/>
            <person name="Oberbeckmann S."/>
            <person name="Bunk B."/>
            <person name="Jeske O."/>
            <person name="Meyerdierks A."/>
            <person name="Storesund J.E."/>
            <person name="Kallscheuer N."/>
            <person name="Luecker S."/>
            <person name="Lage O.M."/>
            <person name="Pohl T."/>
            <person name="Merkel B.J."/>
            <person name="Hornburger P."/>
            <person name="Mueller R.-W."/>
            <person name="Bruemmer F."/>
            <person name="Labrenz M."/>
            <person name="Spormann A.M."/>
            <person name="Op den Camp H."/>
            <person name="Overmann J."/>
            <person name="Amann R."/>
            <person name="Jetten M.S.M."/>
            <person name="Mascher T."/>
            <person name="Medema M.H."/>
            <person name="Devos D.P."/>
            <person name="Kaster A.-K."/>
            <person name="Ovreas L."/>
            <person name="Rohde M."/>
            <person name="Galperin M.Y."/>
            <person name="Jogler C."/>
        </authorList>
    </citation>
    <scope>NUCLEOTIDE SEQUENCE [LARGE SCALE GENOMIC DNA]</scope>
    <source>
        <strain evidence="7 8">HG15A2</strain>
    </source>
</reference>
<evidence type="ECO:0000256" key="6">
    <source>
        <dbReference type="SAM" id="Phobius"/>
    </source>
</evidence>
<keyword evidence="8" id="KW-1185">Reference proteome</keyword>
<dbReference type="Pfam" id="PF04241">
    <property type="entry name" value="DUF423"/>
    <property type="match status" value="1"/>
</dbReference>
<dbReference type="KEGG" id="amob:HG15A2_12690"/>
<sequence>MSPRMILLAGSLVMLTGVAIGAFGAHGLEKMLERLGRTTSLAQRAEWLETGVRYQLVHGLGLLALASFAMREPSRLLSAASVALLLGVLLFSGSLYAMTLGPATWKKLGMVVPVGGLAYLVGWGLLAVESWKRV</sequence>
<feature type="transmembrane region" description="Helical" evidence="6">
    <location>
        <begin position="76"/>
        <end position="98"/>
    </location>
</feature>
<dbReference type="AlphaFoldDB" id="A0A517MSZ7"/>
<accession>A0A517MSZ7</accession>
<dbReference type="PANTHER" id="PTHR43461">
    <property type="entry name" value="TRANSMEMBRANE PROTEIN 256"/>
    <property type="match status" value="1"/>
</dbReference>
<evidence type="ECO:0008006" key="9">
    <source>
        <dbReference type="Google" id="ProtNLM"/>
    </source>
</evidence>
<evidence type="ECO:0000256" key="3">
    <source>
        <dbReference type="ARBA" id="ARBA00022692"/>
    </source>
</evidence>
<evidence type="ECO:0000256" key="5">
    <source>
        <dbReference type="ARBA" id="ARBA00023136"/>
    </source>
</evidence>
<dbReference type="EMBL" id="CP036263">
    <property type="protein sequence ID" value="QDS97999.1"/>
    <property type="molecule type" value="Genomic_DNA"/>
</dbReference>
<keyword evidence="5 6" id="KW-0472">Membrane</keyword>
<keyword evidence="4 6" id="KW-1133">Transmembrane helix</keyword>
<protein>
    <recommendedName>
        <fullName evidence="9">DUF423 domain-containing protein</fullName>
    </recommendedName>
</protein>
<comment type="subcellular location">
    <subcellularLocation>
        <location evidence="1">Membrane</location>
        <topology evidence="1">Multi-pass membrane protein</topology>
    </subcellularLocation>
</comment>